<evidence type="ECO:0000313" key="2">
    <source>
        <dbReference type="EMBL" id="RPE08205.1"/>
    </source>
</evidence>
<sequence length="64" mass="7342">MKASTERKIIRWLHIVLSIPVIGYIYGPVARIPNAAAAVQFVFFPLIVLSGLWLWKGHWVKKQL</sequence>
<dbReference type="EMBL" id="RPDH01000002">
    <property type="protein sequence ID" value="RPE08205.1"/>
    <property type="molecule type" value="Genomic_DNA"/>
</dbReference>
<gene>
    <name evidence="2" type="ORF">EGT74_14165</name>
</gene>
<dbReference type="AlphaFoldDB" id="A0A3N4PK62"/>
<keyword evidence="1" id="KW-0472">Membrane</keyword>
<organism evidence="2 3">
    <name type="scientific">Chitinophaga lutea</name>
    <dbReference type="NCBI Taxonomy" id="2488634"/>
    <lineage>
        <taxon>Bacteria</taxon>
        <taxon>Pseudomonadati</taxon>
        <taxon>Bacteroidota</taxon>
        <taxon>Chitinophagia</taxon>
        <taxon>Chitinophagales</taxon>
        <taxon>Chitinophagaceae</taxon>
        <taxon>Chitinophaga</taxon>
    </lineage>
</organism>
<name>A0A3N4PK62_9BACT</name>
<dbReference type="OrthoDB" id="798943at2"/>
<keyword evidence="1" id="KW-0812">Transmembrane</keyword>
<dbReference type="RefSeq" id="WP_123847206.1">
    <property type="nucleotide sequence ID" value="NZ_RPDH01000002.1"/>
</dbReference>
<keyword evidence="1" id="KW-1133">Transmembrane helix</keyword>
<accession>A0A3N4PK62</accession>
<proteinExistence type="predicted"/>
<protein>
    <submittedName>
        <fullName evidence="2">Uncharacterized protein</fullName>
    </submittedName>
</protein>
<dbReference type="Proteomes" id="UP000278351">
    <property type="component" value="Unassembled WGS sequence"/>
</dbReference>
<evidence type="ECO:0000256" key="1">
    <source>
        <dbReference type="SAM" id="Phobius"/>
    </source>
</evidence>
<feature type="transmembrane region" description="Helical" evidence="1">
    <location>
        <begin position="12"/>
        <end position="29"/>
    </location>
</feature>
<comment type="caution">
    <text evidence="2">The sequence shown here is derived from an EMBL/GenBank/DDBJ whole genome shotgun (WGS) entry which is preliminary data.</text>
</comment>
<evidence type="ECO:0000313" key="3">
    <source>
        <dbReference type="Proteomes" id="UP000278351"/>
    </source>
</evidence>
<feature type="transmembrane region" description="Helical" evidence="1">
    <location>
        <begin position="35"/>
        <end position="55"/>
    </location>
</feature>
<reference evidence="2 3" key="1">
    <citation type="submission" date="2018-11" db="EMBL/GenBank/DDBJ databases">
        <title>Chitinophaga lutea sp.nov., isolate from arsenic contaminated soil.</title>
        <authorList>
            <person name="Zong Y."/>
        </authorList>
    </citation>
    <scope>NUCLEOTIDE SEQUENCE [LARGE SCALE GENOMIC DNA]</scope>
    <source>
        <strain evidence="2 3">ZY74</strain>
    </source>
</reference>
<keyword evidence="3" id="KW-1185">Reference proteome</keyword>